<gene>
    <name evidence="12" type="ORF">SUBVAR_04496</name>
</gene>
<evidence type="ECO:0000256" key="4">
    <source>
        <dbReference type="ARBA" id="ARBA00022475"/>
    </source>
</evidence>
<dbReference type="Gene3D" id="3.40.50.300">
    <property type="entry name" value="P-loop containing nucleotide triphosphate hydrolases"/>
    <property type="match status" value="2"/>
</dbReference>
<evidence type="ECO:0000313" key="13">
    <source>
        <dbReference type="Proteomes" id="UP000003438"/>
    </source>
</evidence>
<keyword evidence="6" id="KW-0547">Nucleotide-binding</keyword>
<comment type="subcellular location">
    <subcellularLocation>
        <location evidence="1">Cell membrane</location>
        <topology evidence="1">Peripheral membrane protein</topology>
    </subcellularLocation>
</comment>
<evidence type="ECO:0000256" key="1">
    <source>
        <dbReference type="ARBA" id="ARBA00004202"/>
    </source>
</evidence>
<dbReference type="AlphaFoldDB" id="D1PK65"/>
<dbReference type="GO" id="GO:0016887">
    <property type="term" value="F:ATP hydrolysis activity"/>
    <property type="evidence" value="ECO:0007669"/>
    <property type="project" value="InterPro"/>
</dbReference>
<keyword evidence="13" id="KW-1185">Reference proteome</keyword>
<comment type="function">
    <text evidence="10">Probably part of an ABC transporter complex. Responsible for energy coupling to the transport system.</text>
</comment>
<sequence length="477" mass="52974">MFHVIQIQDVSFEYEKEQGTLSHIDLNIQQGECVVLTGESGCGKTTVTKLINGLIPHFVEGGTLSGRAIVNGMEVPKTEMYRLAEQVGSVFQNPKSQFFNIDSDSEITFGLENAGVEPKKIKERYEATVSALKIQSLLGRNIFSMSGGEKQSLAFASVYAMNPSIFVLDEPTANLDADAIDTLRQQIIQIKKEGRTVVIAEHRLYFLMDLIDRAIFIQKGKIVQIFSGDEFRNLSDEQRISMGLRSLVHPVLELPPADPPGAQEGLSVENLSCAFDKQPVFSGLGFSAKRGEVLGIVGHNGAGKTTMTRCLCGLLKEVNGTVRLDGQTLKAKQRNKASFCVMQDVNHQLFSDSVWNECELAQPDCPPERIEEILRSFDLLDFKDRHPMALSGGQKQRLAVATAILSDKDVLVFDEPTSGLDYHRMLEVSDMIRKLNDENKVIIIVSHDFEFLGRTCDKIFNMEGCSKETPCGCNWRA</sequence>
<evidence type="ECO:0000256" key="6">
    <source>
        <dbReference type="ARBA" id="ARBA00022741"/>
    </source>
</evidence>
<comment type="similarity">
    <text evidence="2">Belongs to the ABC transporter superfamily.</text>
</comment>
<feature type="domain" description="ABC transporter" evidence="11">
    <location>
        <begin position="266"/>
        <end position="475"/>
    </location>
</feature>
<proteinExistence type="inferred from homology"/>
<keyword evidence="3" id="KW-0813">Transport</keyword>
<dbReference type="OrthoDB" id="501320at2"/>
<dbReference type="PROSITE" id="PS50893">
    <property type="entry name" value="ABC_TRANSPORTER_2"/>
    <property type="match status" value="2"/>
</dbReference>
<evidence type="ECO:0000256" key="8">
    <source>
        <dbReference type="ARBA" id="ARBA00022967"/>
    </source>
</evidence>
<dbReference type="EMBL" id="ACBY02000014">
    <property type="protein sequence ID" value="EFB76875.1"/>
    <property type="molecule type" value="Genomic_DNA"/>
</dbReference>
<dbReference type="RefSeq" id="WP_007045933.1">
    <property type="nucleotide sequence ID" value="NZ_GG704769.1"/>
</dbReference>
<evidence type="ECO:0000259" key="11">
    <source>
        <dbReference type="PROSITE" id="PS50893"/>
    </source>
</evidence>
<evidence type="ECO:0000256" key="7">
    <source>
        <dbReference type="ARBA" id="ARBA00022840"/>
    </source>
</evidence>
<keyword evidence="5" id="KW-0677">Repeat</keyword>
<dbReference type="InterPro" id="IPR003439">
    <property type="entry name" value="ABC_transporter-like_ATP-bd"/>
</dbReference>
<dbReference type="InterPro" id="IPR003593">
    <property type="entry name" value="AAA+_ATPase"/>
</dbReference>
<keyword evidence="8" id="KW-1278">Translocase</keyword>
<organism evidence="12 13">
    <name type="scientific">Subdoligranulum variabile DSM 15176</name>
    <dbReference type="NCBI Taxonomy" id="411471"/>
    <lineage>
        <taxon>Bacteria</taxon>
        <taxon>Bacillati</taxon>
        <taxon>Bacillota</taxon>
        <taxon>Clostridia</taxon>
        <taxon>Eubacteriales</taxon>
        <taxon>Oscillospiraceae</taxon>
        <taxon>Subdoligranulum</taxon>
    </lineage>
</organism>
<dbReference type="GO" id="GO:0005524">
    <property type="term" value="F:ATP binding"/>
    <property type="evidence" value="ECO:0007669"/>
    <property type="project" value="UniProtKB-KW"/>
</dbReference>
<evidence type="ECO:0000256" key="3">
    <source>
        <dbReference type="ARBA" id="ARBA00022448"/>
    </source>
</evidence>
<evidence type="ECO:0000256" key="5">
    <source>
        <dbReference type="ARBA" id="ARBA00022737"/>
    </source>
</evidence>
<comment type="caution">
    <text evidence="12">The sequence shown here is derived from an EMBL/GenBank/DDBJ whole genome shotgun (WGS) entry which is preliminary data.</text>
</comment>
<dbReference type="eggNOG" id="COG1129">
    <property type="taxonomic scope" value="Bacteria"/>
</dbReference>
<evidence type="ECO:0000256" key="2">
    <source>
        <dbReference type="ARBA" id="ARBA00005417"/>
    </source>
</evidence>
<dbReference type="GO" id="GO:0042626">
    <property type="term" value="F:ATPase-coupled transmembrane transporter activity"/>
    <property type="evidence" value="ECO:0007669"/>
    <property type="project" value="TreeGrafter"/>
</dbReference>
<dbReference type="HOGENOM" id="CLU_000604_86_7_9"/>
<dbReference type="Pfam" id="PF00005">
    <property type="entry name" value="ABC_tran"/>
    <property type="match status" value="2"/>
</dbReference>
<dbReference type="InterPro" id="IPR027417">
    <property type="entry name" value="P-loop_NTPase"/>
</dbReference>
<evidence type="ECO:0000256" key="9">
    <source>
        <dbReference type="ARBA" id="ARBA00023136"/>
    </source>
</evidence>
<name>D1PK65_9FIRM</name>
<dbReference type="PROSITE" id="PS00211">
    <property type="entry name" value="ABC_TRANSPORTER_1"/>
    <property type="match status" value="1"/>
</dbReference>
<protein>
    <submittedName>
        <fullName evidence="12">ABC transporter, ATP-binding protein</fullName>
    </submittedName>
</protein>
<dbReference type="Proteomes" id="UP000003438">
    <property type="component" value="Unassembled WGS sequence"/>
</dbReference>
<dbReference type="CDD" id="cd03225">
    <property type="entry name" value="ABC_cobalt_CbiO_domain1"/>
    <property type="match status" value="1"/>
</dbReference>
<keyword evidence="4" id="KW-1003">Cell membrane</keyword>
<evidence type="ECO:0000256" key="10">
    <source>
        <dbReference type="ARBA" id="ARBA00025157"/>
    </source>
</evidence>
<dbReference type="SMART" id="SM00382">
    <property type="entry name" value="AAA"/>
    <property type="match status" value="2"/>
</dbReference>
<reference evidence="12" key="1">
    <citation type="submission" date="2009-12" db="EMBL/GenBank/DDBJ databases">
        <authorList>
            <person name="Weinstock G."/>
            <person name="Sodergren E."/>
            <person name="Clifton S."/>
            <person name="Fulton L."/>
            <person name="Fulton B."/>
            <person name="Courtney L."/>
            <person name="Fronick C."/>
            <person name="Harrison M."/>
            <person name="Strong C."/>
            <person name="Farmer C."/>
            <person name="Delahaunty K."/>
            <person name="Markovic C."/>
            <person name="Hall O."/>
            <person name="Minx P."/>
            <person name="Tomlinson C."/>
            <person name="Mitreva M."/>
            <person name="Nelson J."/>
            <person name="Hou S."/>
            <person name="Wollam A."/>
            <person name="Pepin K.H."/>
            <person name="Johnson M."/>
            <person name="Bhonagiri V."/>
            <person name="Nash W.E."/>
            <person name="Warren W."/>
            <person name="Chinwalla A."/>
            <person name="Mardis E.R."/>
            <person name="Wilson R.K."/>
        </authorList>
    </citation>
    <scope>NUCLEOTIDE SEQUENCE [LARGE SCALE GENOMIC DNA]</scope>
    <source>
        <strain evidence="12">DSM 15176</strain>
    </source>
</reference>
<dbReference type="PANTHER" id="PTHR43553">
    <property type="entry name" value="HEAVY METAL TRANSPORTER"/>
    <property type="match status" value="1"/>
</dbReference>
<accession>D1PK65</accession>
<dbReference type="InterPro" id="IPR050095">
    <property type="entry name" value="ECF_ABC_transporter_ATP-bd"/>
</dbReference>
<dbReference type="CDD" id="cd03226">
    <property type="entry name" value="ABC_cobalt_CbiO_domain2"/>
    <property type="match status" value="1"/>
</dbReference>
<dbReference type="InterPro" id="IPR015856">
    <property type="entry name" value="ABC_transpr_CbiO/EcfA_su"/>
</dbReference>
<feature type="domain" description="ABC transporter" evidence="11">
    <location>
        <begin position="5"/>
        <end position="244"/>
    </location>
</feature>
<dbReference type="GO" id="GO:0043190">
    <property type="term" value="C:ATP-binding cassette (ABC) transporter complex"/>
    <property type="evidence" value="ECO:0007669"/>
    <property type="project" value="TreeGrafter"/>
</dbReference>
<keyword evidence="9" id="KW-0472">Membrane</keyword>
<keyword evidence="7 12" id="KW-0067">ATP-binding</keyword>
<dbReference type="STRING" id="411471.SUBVAR_04496"/>
<dbReference type="InterPro" id="IPR017871">
    <property type="entry name" value="ABC_transporter-like_CS"/>
</dbReference>
<dbReference type="SUPFAM" id="SSF52540">
    <property type="entry name" value="P-loop containing nucleoside triphosphate hydrolases"/>
    <property type="match status" value="2"/>
</dbReference>
<dbReference type="PANTHER" id="PTHR43553:SF23">
    <property type="entry name" value="ABC TRANSPORTER ATP-BINDING COMPONENT"/>
    <property type="match status" value="1"/>
</dbReference>
<evidence type="ECO:0000313" key="12">
    <source>
        <dbReference type="EMBL" id="EFB76875.1"/>
    </source>
</evidence>